<dbReference type="SUPFAM" id="SSF64518">
    <property type="entry name" value="Phase 1 flagellin"/>
    <property type="match status" value="1"/>
</dbReference>
<dbReference type="Pfam" id="PF00700">
    <property type="entry name" value="Flagellin_C"/>
    <property type="match status" value="1"/>
</dbReference>
<keyword evidence="4" id="KW-0175">Coiled coil</keyword>
<dbReference type="InterPro" id="IPR013384">
    <property type="entry name" value="Flagell_FlgL"/>
</dbReference>
<evidence type="ECO:0000256" key="2">
    <source>
        <dbReference type="ARBA" id="ARBA00005709"/>
    </source>
</evidence>
<feature type="domain" description="Flagellin N-terminal" evidence="5">
    <location>
        <begin position="6"/>
        <end position="140"/>
    </location>
</feature>
<dbReference type="AlphaFoldDB" id="A0A1H0G7U5"/>
<evidence type="ECO:0000256" key="4">
    <source>
        <dbReference type="SAM" id="Coils"/>
    </source>
</evidence>
<comment type="subcellular location">
    <subcellularLocation>
        <location evidence="1">Bacterial flagellum</location>
    </subcellularLocation>
</comment>
<evidence type="ECO:0000256" key="1">
    <source>
        <dbReference type="ARBA" id="ARBA00004365"/>
    </source>
</evidence>
<evidence type="ECO:0000313" key="8">
    <source>
        <dbReference type="Proteomes" id="UP000199334"/>
    </source>
</evidence>
<accession>A0A1H0G7U5</accession>
<dbReference type="InterPro" id="IPR001492">
    <property type="entry name" value="Flagellin"/>
</dbReference>
<evidence type="ECO:0000259" key="6">
    <source>
        <dbReference type="Pfam" id="PF00700"/>
    </source>
</evidence>
<dbReference type="PANTHER" id="PTHR42792:SF1">
    <property type="entry name" value="FLAGELLAR HOOK-ASSOCIATED PROTEIN 3"/>
    <property type="match status" value="1"/>
</dbReference>
<keyword evidence="8" id="KW-1185">Reference proteome</keyword>
<reference evidence="7 8" key="1">
    <citation type="submission" date="2016-10" db="EMBL/GenBank/DDBJ databases">
        <authorList>
            <person name="de Groot N.N."/>
        </authorList>
    </citation>
    <scope>NUCLEOTIDE SEQUENCE [LARGE SCALE GENOMIC DNA]</scope>
    <source>
        <strain evidence="7 8">CGMCC 1.3442</strain>
    </source>
</reference>
<dbReference type="NCBIfam" id="TIGR02550">
    <property type="entry name" value="flagell_flgL"/>
    <property type="match status" value="1"/>
</dbReference>
<dbReference type="STRING" id="237069.SAMN05216498_0489"/>
<dbReference type="PANTHER" id="PTHR42792">
    <property type="entry name" value="FLAGELLIN"/>
    <property type="match status" value="1"/>
</dbReference>
<dbReference type="Gene3D" id="1.20.1330.10">
    <property type="entry name" value="f41 fragment of flagellin, N-terminal domain"/>
    <property type="match status" value="1"/>
</dbReference>
<dbReference type="Proteomes" id="UP000199334">
    <property type="component" value="Unassembled WGS sequence"/>
</dbReference>
<keyword evidence="7" id="KW-0969">Cilium</keyword>
<evidence type="ECO:0000313" key="7">
    <source>
        <dbReference type="EMBL" id="SDO02920.1"/>
    </source>
</evidence>
<dbReference type="OrthoDB" id="9758307at2"/>
<dbReference type="GO" id="GO:0005198">
    <property type="term" value="F:structural molecule activity"/>
    <property type="evidence" value="ECO:0007669"/>
    <property type="project" value="InterPro"/>
</dbReference>
<feature type="coiled-coil region" evidence="4">
    <location>
        <begin position="73"/>
        <end position="100"/>
    </location>
</feature>
<dbReference type="Pfam" id="PF00669">
    <property type="entry name" value="Flagellin_N"/>
    <property type="match status" value="1"/>
</dbReference>
<keyword evidence="7" id="KW-0966">Cell projection</keyword>
<dbReference type="EMBL" id="FNIG01000015">
    <property type="protein sequence ID" value="SDO02920.1"/>
    <property type="molecule type" value="Genomic_DNA"/>
</dbReference>
<evidence type="ECO:0000259" key="5">
    <source>
        <dbReference type="Pfam" id="PF00669"/>
    </source>
</evidence>
<organism evidence="7 8">
    <name type="scientific">Tenuibacillus multivorans</name>
    <dbReference type="NCBI Taxonomy" id="237069"/>
    <lineage>
        <taxon>Bacteria</taxon>
        <taxon>Bacillati</taxon>
        <taxon>Bacillota</taxon>
        <taxon>Bacilli</taxon>
        <taxon>Bacillales</taxon>
        <taxon>Bacillaceae</taxon>
        <taxon>Tenuibacillus</taxon>
    </lineage>
</organism>
<evidence type="ECO:0000256" key="3">
    <source>
        <dbReference type="ARBA" id="ARBA00023143"/>
    </source>
</evidence>
<dbReference type="GO" id="GO:0009424">
    <property type="term" value="C:bacterial-type flagellum hook"/>
    <property type="evidence" value="ECO:0007669"/>
    <property type="project" value="InterPro"/>
</dbReference>
<dbReference type="InterPro" id="IPR046358">
    <property type="entry name" value="Flagellin_C"/>
</dbReference>
<name>A0A1H0G7U5_9BACI</name>
<protein>
    <submittedName>
        <fullName evidence="7">Flagellar hook-associated protein 3 FlgL</fullName>
    </submittedName>
</protein>
<keyword evidence="7" id="KW-0282">Flagellum</keyword>
<dbReference type="InterPro" id="IPR001029">
    <property type="entry name" value="Flagellin_N"/>
</dbReference>
<feature type="domain" description="Flagellin C-terminal" evidence="6">
    <location>
        <begin position="213"/>
        <end position="287"/>
    </location>
</feature>
<dbReference type="GO" id="GO:0071973">
    <property type="term" value="P:bacterial-type flagellum-dependent cell motility"/>
    <property type="evidence" value="ECO:0007669"/>
    <property type="project" value="InterPro"/>
</dbReference>
<keyword evidence="3" id="KW-0975">Bacterial flagellum</keyword>
<sequence length="294" mass="33488">MRVTQSMLNNNMLRNISNSYSNMDQYMDQLSSGKKINRPSDDPVVAMKGVSYRSALTKVEQFERNISEVHNWMDNSDETMDEANQALQRTRELIIQASNDTYEDNQRNNIGEEVEQLKEHLYDLANTKVNNKYIFNGTNTTEKRFNDDGTLKVDPPNNEAVMIEVSDGVKLQANVNPDNVFSKDMFDKLDEITQALEDPNTTGEDLDNYLSDIDGFSQGLINERADLGARMNRVEMVENRLGQQKVSTTKLLSDNEDADIEEVIMNLKMQESVHRASLAAGSRIIQPTLMDFLR</sequence>
<comment type="similarity">
    <text evidence="2">Belongs to the bacterial flagellin family.</text>
</comment>
<dbReference type="RefSeq" id="WP_093858019.1">
    <property type="nucleotide sequence ID" value="NZ_BJVZ01000032.1"/>
</dbReference>
<gene>
    <name evidence="7" type="ORF">SAMN05216498_0489</name>
</gene>
<proteinExistence type="inferred from homology"/>